<dbReference type="PANTHER" id="PTHR46890:SF48">
    <property type="entry name" value="RNA-DIRECTED DNA POLYMERASE"/>
    <property type="match status" value="1"/>
</dbReference>
<dbReference type="AlphaFoldDB" id="A0AAW2TJM0"/>
<organism evidence="2">
    <name type="scientific">Sesamum radiatum</name>
    <name type="common">Black benniseed</name>
    <dbReference type="NCBI Taxonomy" id="300843"/>
    <lineage>
        <taxon>Eukaryota</taxon>
        <taxon>Viridiplantae</taxon>
        <taxon>Streptophyta</taxon>
        <taxon>Embryophyta</taxon>
        <taxon>Tracheophyta</taxon>
        <taxon>Spermatophyta</taxon>
        <taxon>Magnoliopsida</taxon>
        <taxon>eudicotyledons</taxon>
        <taxon>Gunneridae</taxon>
        <taxon>Pentapetalae</taxon>
        <taxon>asterids</taxon>
        <taxon>lamiids</taxon>
        <taxon>Lamiales</taxon>
        <taxon>Pedaliaceae</taxon>
        <taxon>Sesamum</taxon>
    </lineage>
</organism>
<comment type="caution">
    <text evidence="2">The sequence shown here is derived from an EMBL/GenBank/DDBJ whole genome shotgun (WGS) entry which is preliminary data.</text>
</comment>
<dbReference type="Pfam" id="PF00078">
    <property type="entry name" value="RVT_1"/>
    <property type="match status" value="1"/>
</dbReference>
<dbReference type="InterPro" id="IPR000477">
    <property type="entry name" value="RT_dom"/>
</dbReference>
<evidence type="ECO:0000313" key="2">
    <source>
        <dbReference type="EMBL" id="KAL0403871.1"/>
    </source>
</evidence>
<dbReference type="EMBL" id="JACGWJ010000008">
    <property type="protein sequence ID" value="KAL0403871.1"/>
    <property type="molecule type" value="Genomic_DNA"/>
</dbReference>
<sequence>MLCVSSVSFSFLLNGIVFSSLKIEKRLRQGDPLFPYLFLLCAEAFSGLLQQEERAGNILGVSICRDGLAVSHILFADETLIFYQATKDVVLRIKAVLHILEVTWGFKMNLEKSVVVFSKNTPLHVRAELALILSVLVVAKHDKYLGLPPSLGSPSRWCLIVSETEFGGRCNAGPPRSCHKFVAWLLSN</sequence>
<protein>
    <submittedName>
        <fullName evidence="2">Mitochondrial protein</fullName>
    </submittedName>
</protein>
<accession>A0AAW2TJM0</accession>
<feature type="domain" description="Reverse transcriptase" evidence="1">
    <location>
        <begin position="19"/>
        <end position="146"/>
    </location>
</feature>
<evidence type="ECO:0000259" key="1">
    <source>
        <dbReference type="Pfam" id="PF00078"/>
    </source>
</evidence>
<gene>
    <name evidence="2" type="ORF">Sradi_2027900</name>
</gene>
<reference evidence="2" key="1">
    <citation type="submission" date="2020-06" db="EMBL/GenBank/DDBJ databases">
        <authorList>
            <person name="Li T."/>
            <person name="Hu X."/>
            <person name="Zhang T."/>
            <person name="Song X."/>
            <person name="Zhang H."/>
            <person name="Dai N."/>
            <person name="Sheng W."/>
            <person name="Hou X."/>
            <person name="Wei L."/>
        </authorList>
    </citation>
    <scope>NUCLEOTIDE SEQUENCE</scope>
    <source>
        <strain evidence="2">G02</strain>
        <tissue evidence="2">Leaf</tissue>
    </source>
</reference>
<reference evidence="2" key="2">
    <citation type="journal article" date="2024" name="Plant">
        <title>Genomic evolution and insights into agronomic trait innovations of Sesamum species.</title>
        <authorList>
            <person name="Miao H."/>
            <person name="Wang L."/>
            <person name="Qu L."/>
            <person name="Liu H."/>
            <person name="Sun Y."/>
            <person name="Le M."/>
            <person name="Wang Q."/>
            <person name="Wei S."/>
            <person name="Zheng Y."/>
            <person name="Lin W."/>
            <person name="Duan Y."/>
            <person name="Cao H."/>
            <person name="Xiong S."/>
            <person name="Wang X."/>
            <person name="Wei L."/>
            <person name="Li C."/>
            <person name="Ma Q."/>
            <person name="Ju M."/>
            <person name="Zhao R."/>
            <person name="Li G."/>
            <person name="Mu C."/>
            <person name="Tian Q."/>
            <person name="Mei H."/>
            <person name="Zhang T."/>
            <person name="Gao T."/>
            <person name="Zhang H."/>
        </authorList>
    </citation>
    <scope>NUCLEOTIDE SEQUENCE</scope>
    <source>
        <strain evidence="2">G02</strain>
    </source>
</reference>
<name>A0AAW2TJM0_SESRA</name>
<dbReference type="PANTHER" id="PTHR46890">
    <property type="entry name" value="NON-LTR RETROLELEMENT REVERSE TRANSCRIPTASE-LIKE PROTEIN-RELATED"/>
    <property type="match status" value="1"/>
</dbReference>
<dbReference type="InterPro" id="IPR052343">
    <property type="entry name" value="Retrotransposon-Effector_Assoc"/>
</dbReference>
<proteinExistence type="predicted"/>